<dbReference type="Pfam" id="PF00580">
    <property type="entry name" value="UvrD-helicase"/>
    <property type="match status" value="1"/>
</dbReference>
<evidence type="ECO:0000259" key="14">
    <source>
        <dbReference type="PROSITE" id="PS51217"/>
    </source>
</evidence>
<feature type="binding site" evidence="12">
    <location>
        <begin position="25"/>
        <end position="32"/>
    </location>
    <ligand>
        <name>ATP</name>
        <dbReference type="ChEBI" id="CHEBI:30616"/>
    </ligand>
</feature>
<evidence type="ECO:0000259" key="13">
    <source>
        <dbReference type="PROSITE" id="PS51198"/>
    </source>
</evidence>
<gene>
    <name evidence="15" type="ORF">WCY31_03305</name>
</gene>
<dbReference type="GO" id="GO:0004386">
    <property type="term" value="F:helicase activity"/>
    <property type="evidence" value="ECO:0007669"/>
    <property type="project" value="UniProtKB-KW"/>
</dbReference>
<keyword evidence="5 12" id="KW-0067">ATP-binding</keyword>
<evidence type="ECO:0000313" key="16">
    <source>
        <dbReference type="Proteomes" id="UP001447842"/>
    </source>
</evidence>
<evidence type="ECO:0000256" key="1">
    <source>
        <dbReference type="ARBA" id="ARBA00009922"/>
    </source>
</evidence>
<keyword evidence="16" id="KW-1185">Reference proteome</keyword>
<comment type="similarity">
    <text evidence="1">Belongs to the helicase family. UvrD subfamily.</text>
</comment>
<proteinExistence type="inferred from homology"/>
<dbReference type="GO" id="GO:0016787">
    <property type="term" value="F:hydrolase activity"/>
    <property type="evidence" value="ECO:0007669"/>
    <property type="project" value="UniProtKB-KW"/>
</dbReference>
<keyword evidence="2 12" id="KW-0547">Nucleotide-binding</keyword>
<feature type="domain" description="UvrD-like helicase ATP-binding" evidence="13">
    <location>
        <begin position="4"/>
        <end position="278"/>
    </location>
</feature>
<dbReference type="CDD" id="cd17932">
    <property type="entry name" value="DEXQc_UvrD"/>
    <property type="match status" value="1"/>
</dbReference>
<dbReference type="Gene3D" id="1.10.486.10">
    <property type="entry name" value="PCRA, domain 4"/>
    <property type="match status" value="2"/>
</dbReference>
<evidence type="ECO:0000256" key="4">
    <source>
        <dbReference type="ARBA" id="ARBA00022806"/>
    </source>
</evidence>
<evidence type="ECO:0000256" key="2">
    <source>
        <dbReference type="ARBA" id="ARBA00022741"/>
    </source>
</evidence>
<dbReference type="Proteomes" id="UP001447842">
    <property type="component" value="Chromosome"/>
</dbReference>
<evidence type="ECO:0000256" key="5">
    <source>
        <dbReference type="ARBA" id="ARBA00022840"/>
    </source>
</evidence>
<dbReference type="InterPro" id="IPR014017">
    <property type="entry name" value="DNA_helicase_UvrD-like_C"/>
</dbReference>
<evidence type="ECO:0000256" key="11">
    <source>
        <dbReference type="ARBA" id="ARBA00048988"/>
    </source>
</evidence>
<protein>
    <recommendedName>
        <fullName evidence="9">DNA 3'-5' helicase</fullName>
        <ecNumber evidence="9">5.6.2.4</ecNumber>
    </recommendedName>
    <alternativeName>
        <fullName evidence="10">DNA 3'-5' helicase II</fullName>
    </alternativeName>
</protein>
<keyword evidence="6" id="KW-0238">DNA-binding</keyword>
<evidence type="ECO:0000256" key="3">
    <source>
        <dbReference type="ARBA" id="ARBA00022801"/>
    </source>
</evidence>
<keyword evidence="7" id="KW-0413">Isomerase</keyword>
<dbReference type="EMBL" id="CP147920">
    <property type="protein sequence ID" value="XAU15735.1"/>
    <property type="molecule type" value="Genomic_DNA"/>
</dbReference>
<dbReference type="PANTHER" id="PTHR11070">
    <property type="entry name" value="UVRD / RECB / PCRA DNA HELICASE FAMILY MEMBER"/>
    <property type="match status" value="1"/>
</dbReference>
<dbReference type="InterPro" id="IPR000212">
    <property type="entry name" value="DNA_helicase_UvrD/REP"/>
</dbReference>
<evidence type="ECO:0000256" key="9">
    <source>
        <dbReference type="ARBA" id="ARBA00034808"/>
    </source>
</evidence>
<comment type="catalytic activity">
    <reaction evidence="8">
        <text>Couples ATP hydrolysis with the unwinding of duplex DNA by translocating in the 3'-5' direction.</text>
        <dbReference type="EC" id="5.6.2.4"/>
    </reaction>
</comment>
<dbReference type="InterPro" id="IPR014016">
    <property type="entry name" value="UvrD-like_ATP-bd"/>
</dbReference>
<evidence type="ECO:0000256" key="7">
    <source>
        <dbReference type="ARBA" id="ARBA00023235"/>
    </source>
</evidence>
<keyword evidence="3 12" id="KW-0378">Hydrolase</keyword>
<dbReference type="EC" id="5.6.2.4" evidence="9"/>
<dbReference type="Pfam" id="PF13361">
    <property type="entry name" value="UvrD_C"/>
    <property type="match status" value="1"/>
</dbReference>
<evidence type="ECO:0000256" key="10">
    <source>
        <dbReference type="ARBA" id="ARBA00034923"/>
    </source>
</evidence>
<name>A0ABZ3HB25_9BACT</name>
<evidence type="ECO:0000256" key="12">
    <source>
        <dbReference type="PROSITE-ProRule" id="PRU00560"/>
    </source>
</evidence>
<dbReference type="PROSITE" id="PS51217">
    <property type="entry name" value="UVRD_HELICASE_CTER"/>
    <property type="match status" value="1"/>
</dbReference>
<sequence length="693" mass="78837">MPLSRLNEEQYRAATASFGHNLIIASAGTGKTSTIVGRIAHLLGQGVQPHEILLLTFTNKAAAEMVERVAAFFGAEKAGQIDAGTFHAVSYRWLKRQQGKVVLKQQRELKTLFRSVYEKRSFHHLEGENEPYGANYLYDLYSYYQNTEMDKSFEMWITERQEEHDRFAMIYADIIDEFEELKTQYGFLNFNDLLLQMRKLCERMELGYKEVLVDEYQDTNALQGTLIDAMSPPSLFCVGDYDQSIYAFNGADISIIGSFSQKYPDADVHTLSKNYRSTVPILSLANKVIAKNERIYPKQLEVTRDHAAPPPKLLVYDELFEQYHGIAEMIGKSATEHEEIAVIFRNNSSADGIEAALREKGIACRRRGGVSFFDAKEVKFILDIYTLLVNESDMMAFIHVFEHAKGVGSALAKELYVALQFLGGGSMLRGLYTPDLKISNPFEKRKLNHQLGLFDDFLELGHAGRFAEVISDKKLLKNPVLKHPKLTKDGAKMLSQFYTLLQAIKNLSRPQNVVQKIAASDLYATVAEQLAVRRAILPDGQVDAKLKTEALERIRRKPAVLQELAKPYKEHERFLNAMILGSQDLTQGEGVHLLSIHASKGLEYKEVYVIDLMDGRFPNRKLMGRGGSLDEERRLFYVAVTRAKDILYLSFAKYDRIKKAQFVPSIFLYEAGMLKEDEEYRMLVKKEEAKEDA</sequence>
<evidence type="ECO:0000256" key="8">
    <source>
        <dbReference type="ARBA" id="ARBA00034617"/>
    </source>
</evidence>
<dbReference type="PROSITE" id="PS51198">
    <property type="entry name" value="UVRD_HELICASE_ATP_BIND"/>
    <property type="match status" value="1"/>
</dbReference>
<feature type="domain" description="UvrD-like helicase C-terminal" evidence="14">
    <location>
        <begin position="279"/>
        <end position="601"/>
    </location>
</feature>
<dbReference type="InterPro" id="IPR013986">
    <property type="entry name" value="DExx_box_DNA_helicase_dom_sf"/>
</dbReference>
<evidence type="ECO:0000313" key="15">
    <source>
        <dbReference type="EMBL" id="XAU15735.1"/>
    </source>
</evidence>
<evidence type="ECO:0000256" key="6">
    <source>
        <dbReference type="ARBA" id="ARBA00023125"/>
    </source>
</evidence>
<dbReference type="SUPFAM" id="SSF52540">
    <property type="entry name" value="P-loop containing nucleoside triphosphate hydrolases"/>
    <property type="match status" value="1"/>
</dbReference>
<dbReference type="Gene3D" id="1.10.10.160">
    <property type="match status" value="1"/>
</dbReference>
<dbReference type="PANTHER" id="PTHR11070:SF2">
    <property type="entry name" value="ATP-DEPENDENT DNA HELICASE SRS2"/>
    <property type="match status" value="1"/>
</dbReference>
<dbReference type="RefSeq" id="WP_345970852.1">
    <property type="nucleotide sequence ID" value="NZ_CP147920.1"/>
</dbReference>
<comment type="catalytic activity">
    <reaction evidence="11">
        <text>ATP + H2O = ADP + phosphate + H(+)</text>
        <dbReference type="Rhea" id="RHEA:13065"/>
        <dbReference type="ChEBI" id="CHEBI:15377"/>
        <dbReference type="ChEBI" id="CHEBI:15378"/>
        <dbReference type="ChEBI" id="CHEBI:30616"/>
        <dbReference type="ChEBI" id="CHEBI:43474"/>
        <dbReference type="ChEBI" id="CHEBI:456216"/>
        <dbReference type="EC" id="5.6.2.4"/>
    </reaction>
</comment>
<accession>A0ABZ3HB25</accession>
<organism evidence="15 16">
    <name type="scientific">Sulfurimonas diazotrophicus</name>
    <dbReference type="NCBI Taxonomy" id="3131939"/>
    <lineage>
        <taxon>Bacteria</taxon>
        <taxon>Pseudomonadati</taxon>
        <taxon>Campylobacterota</taxon>
        <taxon>Epsilonproteobacteria</taxon>
        <taxon>Campylobacterales</taxon>
        <taxon>Sulfurimonadaceae</taxon>
        <taxon>Sulfurimonas</taxon>
    </lineage>
</organism>
<dbReference type="Gene3D" id="3.40.50.300">
    <property type="entry name" value="P-loop containing nucleotide triphosphate hydrolases"/>
    <property type="match status" value="3"/>
</dbReference>
<keyword evidence="4 12" id="KW-0347">Helicase</keyword>
<reference evidence="15 16" key="1">
    <citation type="submission" date="2024-03" db="EMBL/GenBank/DDBJ databases">
        <title>Sulfurimonas sp. HSL3-1.</title>
        <authorList>
            <person name="Wang S."/>
        </authorList>
    </citation>
    <scope>NUCLEOTIDE SEQUENCE [LARGE SCALE GENOMIC DNA]</scope>
    <source>
        <strain evidence="15 16">HSL3-1</strain>
    </source>
</reference>
<dbReference type="InterPro" id="IPR027417">
    <property type="entry name" value="P-loop_NTPase"/>
</dbReference>